<evidence type="ECO:0000313" key="1">
    <source>
        <dbReference type="EMBL" id="KAH7973864.1"/>
    </source>
</evidence>
<proteinExistence type="predicted"/>
<sequence>MFVGDLSADVDDTLLYQAFSQRYPSVRAAKVVLDPTGLSKGFGFVRFSDGTEYQEALVDMQHSLLVGSKPIRVGVANPRRKPNAEEGVHSEGTKTDAFNSQRHCRKKERKGRENGRNFAGRCKQARGSEHMQLYVASTILQEKANKLGIDKAASVDTATINTWKETVASMISDYKPKDIFNANKACLFFKVHPSKTLSLKDGIAEAVGDEAFADCDQLDTAMETVGDRIAYSDYVSIDDAVVTSEVLPVNEIVTECADARSSEDEVEKEREQMPEANLLVCRSGTRFT</sequence>
<keyword evidence="2" id="KW-1185">Reference proteome</keyword>
<evidence type="ECO:0000313" key="2">
    <source>
        <dbReference type="Proteomes" id="UP000821865"/>
    </source>
</evidence>
<accession>A0ACB8DNC9</accession>
<protein>
    <submittedName>
        <fullName evidence="1">Uncharacterized protein</fullName>
    </submittedName>
</protein>
<organism evidence="1 2">
    <name type="scientific">Dermacentor silvarum</name>
    <name type="common">Tick</name>
    <dbReference type="NCBI Taxonomy" id="543639"/>
    <lineage>
        <taxon>Eukaryota</taxon>
        <taxon>Metazoa</taxon>
        <taxon>Ecdysozoa</taxon>
        <taxon>Arthropoda</taxon>
        <taxon>Chelicerata</taxon>
        <taxon>Arachnida</taxon>
        <taxon>Acari</taxon>
        <taxon>Parasitiformes</taxon>
        <taxon>Ixodida</taxon>
        <taxon>Ixodoidea</taxon>
        <taxon>Ixodidae</taxon>
        <taxon>Rhipicephalinae</taxon>
        <taxon>Dermacentor</taxon>
    </lineage>
</organism>
<reference evidence="1" key="1">
    <citation type="submission" date="2020-05" db="EMBL/GenBank/DDBJ databases">
        <title>Large-scale comparative analyses of tick genomes elucidate their genetic diversity and vector capacities.</title>
        <authorList>
            <person name="Jia N."/>
            <person name="Wang J."/>
            <person name="Shi W."/>
            <person name="Du L."/>
            <person name="Sun Y."/>
            <person name="Zhan W."/>
            <person name="Jiang J."/>
            <person name="Wang Q."/>
            <person name="Zhang B."/>
            <person name="Ji P."/>
            <person name="Sakyi L.B."/>
            <person name="Cui X."/>
            <person name="Yuan T."/>
            <person name="Jiang B."/>
            <person name="Yang W."/>
            <person name="Lam T.T.-Y."/>
            <person name="Chang Q."/>
            <person name="Ding S."/>
            <person name="Wang X."/>
            <person name="Zhu J."/>
            <person name="Ruan X."/>
            <person name="Zhao L."/>
            <person name="Wei J."/>
            <person name="Que T."/>
            <person name="Du C."/>
            <person name="Cheng J."/>
            <person name="Dai P."/>
            <person name="Han X."/>
            <person name="Huang E."/>
            <person name="Gao Y."/>
            <person name="Liu J."/>
            <person name="Shao H."/>
            <person name="Ye R."/>
            <person name="Li L."/>
            <person name="Wei W."/>
            <person name="Wang X."/>
            <person name="Wang C."/>
            <person name="Yang T."/>
            <person name="Huo Q."/>
            <person name="Li W."/>
            <person name="Guo W."/>
            <person name="Chen H."/>
            <person name="Zhou L."/>
            <person name="Ni X."/>
            <person name="Tian J."/>
            <person name="Zhou Y."/>
            <person name="Sheng Y."/>
            <person name="Liu T."/>
            <person name="Pan Y."/>
            <person name="Xia L."/>
            <person name="Li J."/>
            <person name="Zhao F."/>
            <person name="Cao W."/>
        </authorList>
    </citation>
    <scope>NUCLEOTIDE SEQUENCE</scope>
    <source>
        <strain evidence="1">Dsil-2018</strain>
    </source>
</reference>
<dbReference type="Proteomes" id="UP000821865">
    <property type="component" value="Chromosome 10"/>
</dbReference>
<gene>
    <name evidence="1" type="ORF">HPB49_005961</name>
</gene>
<dbReference type="EMBL" id="CM023479">
    <property type="protein sequence ID" value="KAH7973864.1"/>
    <property type="molecule type" value="Genomic_DNA"/>
</dbReference>
<name>A0ACB8DNC9_DERSI</name>
<comment type="caution">
    <text evidence="1">The sequence shown here is derived from an EMBL/GenBank/DDBJ whole genome shotgun (WGS) entry which is preliminary data.</text>
</comment>